<keyword evidence="2" id="KW-1185">Reference proteome</keyword>
<dbReference type="EMBL" id="JRRC01478701">
    <property type="protein sequence ID" value="KHG07630.1"/>
    <property type="molecule type" value="Genomic_DNA"/>
</dbReference>
<name>A0A0B0N491_GOSAR</name>
<accession>A0A0B0N491</accession>
<comment type="caution">
    <text evidence="1">The sequence shown here is derived from an EMBL/GenBank/DDBJ whole genome shotgun (WGS) entry which is preliminary data.</text>
</comment>
<evidence type="ECO:0000313" key="2">
    <source>
        <dbReference type="Proteomes" id="UP000032142"/>
    </source>
</evidence>
<dbReference type="Proteomes" id="UP000032142">
    <property type="component" value="Unassembled WGS sequence"/>
</dbReference>
<sequence>MVGVARLESTSVQTRRFSFTPGDITLSRIGGMYS</sequence>
<organism evidence="1 2">
    <name type="scientific">Gossypium arboreum</name>
    <name type="common">Tree cotton</name>
    <name type="synonym">Gossypium nanking</name>
    <dbReference type="NCBI Taxonomy" id="29729"/>
    <lineage>
        <taxon>Eukaryota</taxon>
        <taxon>Viridiplantae</taxon>
        <taxon>Streptophyta</taxon>
        <taxon>Embryophyta</taxon>
        <taxon>Tracheophyta</taxon>
        <taxon>Spermatophyta</taxon>
        <taxon>Magnoliopsida</taxon>
        <taxon>eudicotyledons</taxon>
        <taxon>Gunneridae</taxon>
        <taxon>Pentapetalae</taxon>
        <taxon>rosids</taxon>
        <taxon>malvids</taxon>
        <taxon>Malvales</taxon>
        <taxon>Malvaceae</taxon>
        <taxon>Malvoideae</taxon>
        <taxon>Gossypium</taxon>
    </lineage>
</organism>
<reference evidence="2" key="1">
    <citation type="submission" date="2014-09" db="EMBL/GenBank/DDBJ databases">
        <authorList>
            <person name="Mudge J."/>
            <person name="Ramaraj T."/>
            <person name="Lindquist I.E."/>
            <person name="Bharti A.K."/>
            <person name="Sundararajan A."/>
            <person name="Cameron C.T."/>
            <person name="Woodward J.E."/>
            <person name="May G.D."/>
            <person name="Brubaker C."/>
            <person name="Broadhvest J."/>
            <person name="Wilkins T.A."/>
        </authorList>
    </citation>
    <scope>NUCLEOTIDE SEQUENCE</scope>
    <source>
        <strain evidence="2">cv. AKA8401</strain>
    </source>
</reference>
<proteinExistence type="predicted"/>
<evidence type="ECO:0000313" key="1">
    <source>
        <dbReference type="EMBL" id="KHG07630.1"/>
    </source>
</evidence>
<protein>
    <submittedName>
        <fullName evidence="1">Uncharacterized protein</fullName>
    </submittedName>
</protein>
<dbReference type="AlphaFoldDB" id="A0A0B0N491"/>
<gene>
    <name evidence="1" type="ORF">F383_34417</name>
</gene>